<sequence>MAHASRPDVSEQIRVLGPVEIVRAGQPVPAGSPRQRALLALLALSVGVAVPPSRLVDLLWGESPPPAAGNTVQVYVSRLRRLLAGPGELPALRTVSGMYLLDLPPEAIDARRFEEASESGRARLAAGDPVGAAHELRSALQLWRGSGLPDLKGVPGAVASVARLQSLRLSTLADRIDAESLLGRHSRLIPELQDLVRKHPLNERFVGQLMTSLYWEGRQAEALAAYAAAAGRLGDELGIDPCPALRELHGRLLRQEVGLVATAFSDDASDGLLKAESESKVSAERLVAPTIRGRRIYPSVEAVRAGGNFGVVWDSDSLGESVAAPDSGAPGGFGDSGSAGPLGAMESSGNLGRAGLSGLGRIPGQRSGEGDGAGQRGGARRVDGGREGDGDCEVDGEHGGRVVEGRAGQGRGARGRDVAGLTSTSIHRQAAQGKRVAPAVFSPGPSGGLFQPHAELPTPPVVPGGVTGFLPQQASPVDLPVPQTMPAGPGPAPSVGAKRTPFGAAFGAGTVGRAGELSSALELLRRPDVRLVTIVGPGGAGKTRLAAQVVARRLAEIGRSSQPEFGQAGMAQARVLVIPLSGTPAGQNSGAEPGAGLAARLRRILGAVPDTPGEAPIDTVCRALAAVPCLLLLDDLDLAESNARETEPLSTVLTLITRVGGLRVLATSRQALGVAGEQVIGLSPLPMPWACSGAGDVQTVRSAEAVRLFRDRARAVLPAFEVTPQNAGAVSELCRALDGLPLALELAAARSRGTAPEQIGEELAALRGQVSPRPGSVLENVLAWTINLLEDTERLVLSQLSIFVGGATLEAAERVCGPVPGPGQVIDVIGRLAEKNLLLIDETGRLGMLSPVREHARRILAEDPAEEAASADRHAAYFAEVADALPPMTDRWIEESESTSSNGIVAHLGGRAAEYDNLAAAAAHAEGLDGEAFARVVVALLDQGMATGRWELGDAPAWLNRAQEQRPTARTGARLLLAGGSLALFGGNPLAAADILARVPAGEPNAIRAALMKAVAARTLGRSEEAQKELEAALERMRLVRHLPDPLWHAVFNTLADVLDDQGRTAQAIGYWQRSRHRAAAGGDSARLAYPLARLALAGQDRGEDALAEVLITQARSAAGSSAAKAAVEVAGALLELRGGDDRKALAALHIALQEAHRAGRFFTLPRIVALLGVAYRHQHPERAAAALATATAWSAQRSIVITGRRERALISEAETALNRAARTSGSIRRSAARGAAVPFGSLIGVLRLAPAETSEKQVKTRLIDLTEAGHHVLN</sequence>
<dbReference type="InterPro" id="IPR027417">
    <property type="entry name" value="P-loop_NTPase"/>
</dbReference>
<evidence type="ECO:0000313" key="10">
    <source>
        <dbReference type="Proteomes" id="UP001138997"/>
    </source>
</evidence>
<name>A0A9X1N943_9ACTN</name>
<evidence type="ECO:0000256" key="2">
    <source>
        <dbReference type="ARBA" id="ARBA00023015"/>
    </source>
</evidence>
<keyword evidence="4" id="KW-0804">Transcription</keyword>
<dbReference type="InterPro" id="IPR036388">
    <property type="entry name" value="WH-like_DNA-bd_sf"/>
</dbReference>
<dbReference type="InterPro" id="IPR051677">
    <property type="entry name" value="AfsR-DnrI-RedD_regulator"/>
</dbReference>
<evidence type="ECO:0000313" key="9">
    <source>
        <dbReference type="EMBL" id="MCD5309481.1"/>
    </source>
</evidence>
<dbReference type="PANTHER" id="PTHR35807:SF1">
    <property type="entry name" value="TRANSCRIPTIONAL REGULATOR REDD"/>
    <property type="match status" value="1"/>
</dbReference>
<dbReference type="RefSeq" id="WP_231438406.1">
    <property type="nucleotide sequence ID" value="NZ_JAJOMB010000001.1"/>
</dbReference>
<feature type="compositionally biased region" description="Basic and acidic residues" evidence="7">
    <location>
        <begin position="380"/>
        <end position="404"/>
    </location>
</feature>
<dbReference type="Gene3D" id="1.25.40.10">
    <property type="entry name" value="Tetratricopeptide repeat domain"/>
    <property type="match status" value="2"/>
</dbReference>
<comment type="similarity">
    <text evidence="1">Belongs to the AfsR/DnrI/RedD regulatory family.</text>
</comment>
<reference evidence="9" key="1">
    <citation type="submission" date="2021-11" db="EMBL/GenBank/DDBJ databases">
        <title>Streptomyces corallinus and Kineosporia corallina sp. nov., two new coral-derived marine actinobacteria.</title>
        <authorList>
            <person name="Buangrab K."/>
            <person name="Sutthacheep M."/>
            <person name="Yeemin T."/>
            <person name="Harunari E."/>
            <person name="Igarashi Y."/>
            <person name="Sripreechasak P."/>
            <person name="Kanchanasin P."/>
            <person name="Tanasupawat S."/>
            <person name="Phongsopitanun W."/>
        </authorList>
    </citation>
    <scope>NUCLEOTIDE SEQUENCE</scope>
    <source>
        <strain evidence="9">JCM 31032</strain>
    </source>
</reference>
<evidence type="ECO:0000256" key="6">
    <source>
        <dbReference type="SAM" id="Coils"/>
    </source>
</evidence>
<gene>
    <name evidence="9" type="ORF">LR394_01110</name>
</gene>
<dbReference type="Pfam" id="PF00486">
    <property type="entry name" value="Trans_reg_C"/>
    <property type="match status" value="1"/>
</dbReference>
<dbReference type="Proteomes" id="UP001138997">
    <property type="component" value="Unassembled WGS sequence"/>
</dbReference>
<keyword evidence="3 5" id="KW-0238">DNA-binding</keyword>
<evidence type="ECO:0000256" key="7">
    <source>
        <dbReference type="SAM" id="MobiDB-lite"/>
    </source>
</evidence>
<dbReference type="InterPro" id="IPR011990">
    <property type="entry name" value="TPR-like_helical_dom_sf"/>
</dbReference>
<feature type="region of interest" description="Disordered" evidence="7">
    <location>
        <begin position="322"/>
        <end position="417"/>
    </location>
</feature>
<dbReference type="InterPro" id="IPR016032">
    <property type="entry name" value="Sig_transdc_resp-reg_C-effctor"/>
</dbReference>
<proteinExistence type="inferred from homology"/>
<dbReference type="PANTHER" id="PTHR35807">
    <property type="entry name" value="TRANSCRIPTIONAL REGULATOR REDD-RELATED"/>
    <property type="match status" value="1"/>
</dbReference>
<keyword evidence="2" id="KW-0805">Transcription regulation</keyword>
<organism evidence="9 10">
    <name type="scientific">Kineosporia babensis</name>
    <dbReference type="NCBI Taxonomy" id="499548"/>
    <lineage>
        <taxon>Bacteria</taxon>
        <taxon>Bacillati</taxon>
        <taxon>Actinomycetota</taxon>
        <taxon>Actinomycetes</taxon>
        <taxon>Kineosporiales</taxon>
        <taxon>Kineosporiaceae</taxon>
        <taxon>Kineosporia</taxon>
    </lineage>
</organism>
<dbReference type="GO" id="GO:0000160">
    <property type="term" value="P:phosphorelay signal transduction system"/>
    <property type="evidence" value="ECO:0007669"/>
    <property type="project" value="InterPro"/>
</dbReference>
<evidence type="ECO:0000256" key="5">
    <source>
        <dbReference type="PROSITE-ProRule" id="PRU01091"/>
    </source>
</evidence>
<dbReference type="SUPFAM" id="SSF46894">
    <property type="entry name" value="C-terminal effector domain of the bipartite response regulators"/>
    <property type="match status" value="1"/>
</dbReference>
<dbReference type="Gene3D" id="1.10.10.10">
    <property type="entry name" value="Winged helix-like DNA-binding domain superfamily/Winged helix DNA-binding domain"/>
    <property type="match status" value="1"/>
</dbReference>
<dbReference type="GO" id="GO:0003677">
    <property type="term" value="F:DNA binding"/>
    <property type="evidence" value="ECO:0007669"/>
    <property type="project" value="UniProtKB-UniRule"/>
</dbReference>
<dbReference type="Gene3D" id="3.40.50.300">
    <property type="entry name" value="P-loop containing nucleotide triphosphate hydrolases"/>
    <property type="match status" value="1"/>
</dbReference>
<evidence type="ECO:0000256" key="1">
    <source>
        <dbReference type="ARBA" id="ARBA00005820"/>
    </source>
</evidence>
<keyword evidence="10" id="KW-1185">Reference proteome</keyword>
<comment type="caution">
    <text evidence="9">The sequence shown here is derived from an EMBL/GenBank/DDBJ whole genome shotgun (WGS) entry which is preliminary data.</text>
</comment>
<dbReference type="Pfam" id="PF03704">
    <property type="entry name" value="BTAD"/>
    <property type="match status" value="1"/>
</dbReference>
<keyword evidence="6" id="KW-0175">Coiled coil</keyword>
<accession>A0A9X1N943</accession>
<dbReference type="SUPFAM" id="SSF52540">
    <property type="entry name" value="P-loop containing nucleoside triphosphate hydrolases"/>
    <property type="match status" value="1"/>
</dbReference>
<dbReference type="PROSITE" id="PS51755">
    <property type="entry name" value="OMPR_PHOB"/>
    <property type="match status" value="1"/>
</dbReference>
<evidence type="ECO:0000259" key="8">
    <source>
        <dbReference type="PROSITE" id="PS51755"/>
    </source>
</evidence>
<dbReference type="AlphaFoldDB" id="A0A9X1N943"/>
<dbReference type="SMART" id="SM00862">
    <property type="entry name" value="Trans_reg_C"/>
    <property type="match status" value="1"/>
</dbReference>
<feature type="coiled-coil region" evidence="6">
    <location>
        <begin position="1016"/>
        <end position="1043"/>
    </location>
</feature>
<dbReference type="SMART" id="SM01043">
    <property type="entry name" value="BTAD"/>
    <property type="match status" value="1"/>
</dbReference>
<dbReference type="SUPFAM" id="SSF48452">
    <property type="entry name" value="TPR-like"/>
    <property type="match status" value="2"/>
</dbReference>
<dbReference type="CDD" id="cd15831">
    <property type="entry name" value="BTAD"/>
    <property type="match status" value="1"/>
</dbReference>
<protein>
    <submittedName>
        <fullName evidence="9">Winged helix-turn-helix domain-containing protein</fullName>
    </submittedName>
</protein>
<dbReference type="EMBL" id="JAJOMB010000001">
    <property type="protein sequence ID" value="MCD5309481.1"/>
    <property type="molecule type" value="Genomic_DNA"/>
</dbReference>
<evidence type="ECO:0000256" key="4">
    <source>
        <dbReference type="ARBA" id="ARBA00023163"/>
    </source>
</evidence>
<dbReference type="PRINTS" id="PR00364">
    <property type="entry name" value="DISEASERSIST"/>
</dbReference>
<dbReference type="InterPro" id="IPR005158">
    <property type="entry name" value="BTAD"/>
</dbReference>
<evidence type="ECO:0000256" key="3">
    <source>
        <dbReference type="ARBA" id="ARBA00023125"/>
    </source>
</evidence>
<dbReference type="InterPro" id="IPR001867">
    <property type="entry name" value="OmpR/PhoB-type_DNA-bd"/>
</dbReference>
<feature type="DNA-binding region" description="OmpR/PhoB-type" evidence="5">
    <location>
        <begin position="1"/>
        <end position="103"/>
    </location>
</feature>
<dbReference type="GO" id="GO:0006355">
    <property type="term" value="P:regulation of DNA-templated transcription"/>
    <property type="evidence" value="ECO:0007669"/>
    <property type="project" value="InterPro"/>
</dbReference>
<feature type="domain" description="OmpR/PhoB-type" evidence="8">
    <location>
        <begin position="1"/>
        <end position="103"/>
    </location>
</feature>